<dbReference type="AlphaFoldDB" id="A0A222VQD4"/>
<evidence type="ECO:0000313" key="2">
    <source>
        <dbReference type="Proteomes" id="UP000199494"/>
    </source>
</evidence>
<dbReference type="InterPro" id="IPR006674">
    <property type="entry name" value="HD_domain"/>
</dbReference>
<dbReference type="InterPro" id="IPR003607">
    <property type="entry name" value="HD/PDEase_dom"/>
</dbReference>
<gene>
    <name evidence="1" type="ORF">SAMN05421630_10559</name>
</gene>
<dbReference type="Pfam" id="PF01966">
    <property type="entry name" value="HD"/>
    <property type="match status" value="1"/>
</dbReference>
<dbReference type="SUPFAM" id="SSF109604">
    <property type="entry name" value="HD-domain/PDEase-like"/>
    <property type="match status" value="1"/>
</dbReference>
<organism evidence="1 2">
    <name type="scientific">Prauserella marina</name>
    <dbReference type="NCBI Taxonomy" id="530584"/>
    <lineage>
        <taxon>Bacteria</taxon>
        <taxon>Bacillati</taxon>
        <taxon>Actinomycetota</taxon>
        <taxon>Actinomycetes</taxon>
        <taxon>Pseudonocardiales</taxon>
        <taxon>Pseudonocardiaceae</taxon>
        <taxon>Prauserella</taxon>
    </lineage>
</organism>
<accession>A0A222VQD4</accession>
<keyword evidence="2" id="KW-1185">Reference proteome</keyword>
<reference evidence="1 2" key="1">
    <citation type="submission" date="2016-10" db="EMBL/GenBank/DDBJ databases">
        <authorList>
            <person name="de Groot N.N."/>
        </authorList>
    </citation>
    <scope>NUCLEOTIDE SEQUENCE [LARGE SCALE GENOMIC DNA]</scope>
    <source>
        <strain evidence="1 2">CGMCC 4.5506</strain>
    </source>
</reference>
<dbReference type="EMBL" id="FMZE01000005">
    <property type="protein sequence ID" value="SDC98824.1"/>
    <property type="molecule type" value="Genomic_DNA"/>
</dbReference>
<sequence>MTSTGPVSTWARQLANRYLAEELPRRFAHVRGVGRRADQIAGILPAEEQDLLVGAAWLHDIGYATPLADTGFHQLDGARFLAAEGLPSRVCALVAHHAGAAAVARLCGFADQLSAFEDEHTPLRDALWYCDMTTSPEGEPVSFPDRIAEIRRRRGPDDPVVLALAVNGDERAAAVRRTELLLGQSSRTAS</sequence>
<dbReference type="Proteomes" id="UP000199494">
    <property type="component" value="Unassembled WGS sequence"/>
</dbReference>
<dbReference type="KEGG" id="pmad:BAY61_15075"/>
<dbReference type="OrthoDB" id="2989229at2"/>
<dbReference type="CDD" id="cd00077">
    <property type="entry name" value="HDc"/>
    <property type="match status" value="1"/>
</dbReference>
<dbReference type="RefSeq" id="WP_091804179.1">
    <property type="nucleotide sequence ID" value="NZ_CP016353.1"/>
</dbReference>
<proteinExistence type="predicted"/>
<dbReference type="Gene3D" id="1.10.3210.10">
    <property type="entry name" value="Hypothetical protein af1432"/>
    <property type="match status" value="1"/>
</dbReference>
<dbReference type="STRING" id="530584.SAMN05421630_10559"/>
<name>A0A222VQD4_9PSEU</name>
<protein>
    <submittedName>
        <fullName evidence="1">HD domain-containing protein</fullName>
    </submittedName>
</protein>
<evidence type="ECO:0000313" key="1">
    <source>
        <dbReference type="EMBL" id="SDC98824.1"/>
    </source>
</evidence>